<dbReference type="AlphaFoldDB" id="A0AA94H3H5"/>
<dbReference type="InterPro" id="IPR038679">
    <property type="entry name" value="PmrD_sf"/>
</dbReference>
<organism evidence="2 4">
    <name type="scientific">Kosakonia oryzae</name>
    <dbReference type="NCBI Taxonomy" id="497725"/>
    <lineage>
        <taxon>Bacteria</taxon>
        <taxon>Pseudomonadati</taxon>
        <taxon>Pseudomonadota</taxon>
        <taxon>Gammaproteobacteria</taxon>
        <taxon>Enterobacterales</taxon>
        <taxon>Enterobacteriaceae</taxon>
        <taxon>Kosakonia</taxon>
    </lineage>
</organism>
<dbReference type="Proteomes" id="UP000078227">
    <property type="component" value="Chromosome"/>
</dbReference>
<dbReference type="RefSeq" id="WP_064566165.1">
    <property type="nucleotide sequence ID" value="NZ_CP014007.2"/>
</dbReference>
<accession>A0AA94H3H5</accession>
<dbReference type="Gene3D" id="2.40.50.650">
    <property type="match status" value="1"/>
</dbReference>
<dbReference type="InterPro" id="IPR044854">
    <property type="entry name" value="IraM/PmrD"/>
</dbReference>
<keyword evidence="3" id="KW-1185">Reference proteome</keyword>
<gene>
    <name evidence="1" type="ORF">AWR26_12220</name>
    <name evidence="2" type="ORF">SAMN05216286_1821</name>
</gene>
<sequence>MRWSITEMLVSPTTKTAFALARNTPELAVIFWYKGNYFLRPDNILHTYQEHYVVNGKACDFNIIHTLPFFPSIWQTLKKGCHCPGNEDISLRTCDHQKTCEFDLCPYGIKMIK</sequence>
<reference evidence="1 3" key="2">
    <citation type="submission" date="2021-03" db="EMBL/GenBank/DDBJ databases">
        <authorList>
            <person name="Li Y."/>
            <person name="Li S."/>
            <person name="Chen M."/>
            <person name="Peng G."/>
            <person name="Tan Z."/>
            <person name="An Q."/>
        </authorList>
    </citation>
    <scope>NUCLEOTIDE SEQUENCE [LARGE SCALE GENOMIC DNA]</scope>
    <source>
        <strain evidence="1 3">Ola 51</strain>
    </source>
</reference>
<dbReference type="Proteomes" id="UP000182314">
    <property type="component" value="Unassembled WGS sequence"/>
</dbReference>
<evidence type="ECO:0000313" key="3">
    <source>
        <dbReference type="Proteomes" id="UP000078227"/>
    </source>
</evidence>
<evidence type="ECO:0000313" key="1">
    <source>
        <dbReference type="EMBL" id="ANI82882.1"/>
    </source>
</evidence>
<evidence type="ECO:0000313" key="2">
    <source>
        <dbReference type="EMBL" id="SFC17249.1"/>
    </source>
</evidence>
<evidence type="ECO:0000313" key="4">
    <source>
        <dbReference type="Proteomes" id="UP000182314"/>
    </source>
</evidence>
<protein>
    <submittedName>
        <fullName evidence="1">Anti-adapter protein iraM</fullName>
    </submittedName>
</protein>
<dbReference type="EMBL" id="CP014007">
    <property type="protein sequence ID" value="ANI82882.1"/>
    <property type="molecule type" value="Genomic_DNA"/>
</dbReference>
<reference evidence="2 4" key="1">
    <citation type="submission" date="2016-10" db="EMBL/GenBank/DDBJ databases">
        <authorList>
            <person name="Varghese N."/>
            <person name="Submissions S."/>
        </authorList>
    </citation>
    <scope>NUCLEOTIDE SEQUENCE [LARGE SCALE GENOMIC DNA]</scope>
    <source>
        <strain evidence="2 4">CGMCC 1.7012</strain>
    </source>
</reference>
<dbReference type="KEGG" id="kor:AWR26_12220"/>
<dbReference type="Pfam" id="PF11183">
    <property type="entry name" value="PmrD"/>
    <property type="match status" value="1"/>
</dbReference>
<proteinExistence type="predicted"/>
<name>A0AA94H3H5_9ENTR</name>
<dbReference type="EMBL" id="FOKO01000002">
    <property type="protein sequence ID" value="SFC17249.1"/>
    <property type="molecule type" value="Genomic_DNA"/>
</dbReference>